<dbReference type="KEGG" id="llh:I41_02280"/>
<gene>
    <name evidence="2" type="ORF">I41_02280</name>
</gene>
<keyword evidence="3" id="KW-1185">Reference proteome</keyword>
<dbReference type="OrthoDB" id="9943761at2"/>
<name>A0A517TRT0_9BACT</name>
<dbReference type="Proteomes" id="UP000317909">
    <property type="component" value="Chromosome"/>
</dbReference>
<feature type="compositionally biased region" description="Low complexity" evidence="1">
    <location>
        <begin position="220"/>
        <end position="234"/>
    </location>
</feature>
<proteinExistence type="predicted"/>
<accession>A0A517TRT0</accession>
<dbReference type="RefSeq" id="WP_145430152.1">
    <property type="nucleotide sequence ID" value="NZ_CP036339.1"/>
</dbReference>
<reference evidence="2 3" key="1">
    <citation type="submission" date="2019-02" db="EMBL/GenBank/DDBJ databases">
        <title>Deep-cultivation of Planctomycetes and their phenomic and genomic characterization uncovers novel biology.</title>
        <authorList>
            <person name="Wiegand S."/>
            <person name="Jogler M."/>
            <person name="Boedeker C."/>
            <person name="Pinto D."/>
            <person name="Vollmers J."/>
            <person name="Rivas-Marin E."/>
            <person name="Kohn T."/>
            <person name="Peeters S.H."/>
            <person name="Heuer A."/>
            <person name="Rast P."/>
            <person name="Oberbeckmann S."/>
            <person name="Bunk B."/>
            <person name="Jeske O."/>
            <person name="Meyerdierks A."/>
            <person name="Storesund J.E."/>
            <person name="Kallscheuer N."/>
            <person name="Luecker S."/>
            <person name="Lage O.M."/>
            <person name="Pohl T."/>
            <person name="Merkel B.J."/>
            <person name="Hornburger P."/>
            <person name="Mueller R.-W."/>
            <person name="Bruemmer F."/>
            <person name="Labrenz M."/>
            <person name="Spormann A.M."/>
            <person name="Op den Camp H."/>
            <person name="Overmann J."/>
            <person name="Amann R."/>
            <person name="Jetten M.S.M."/>
            <person name="Mascher T."/>
            <person name="Medema M.H."/>
            <person name="Devos D.P."/>
            <person name="Kaster A.-K."/>
            <person name="Ovreas L."/>
            <person name="Rohde M."/>
            <person name="Galperin M.Y."/>
            <person name="Jogler C."/>
        </authorList>
    </citation>
    <scope>NUCLEOTIDE SEQUENCE [LARGE SCALE GENOMIC DNA]</scope>
    <source>
        <strain evidence="2 3">I41</strain>
    </source>
</reference>
<dbReference type="AlphaFoldDB" id="A0A517TRT0"/>
<evidence type="ECO:0000313" key="2">
    <source>
        <dbReference type="EMBL" id="QDT71073.1"/>
    </source>
</evidence>
<protein>
    <submittedName>
        <fullName evidence="2">Uncharacterized protein</fullName>
    </submittedName>
</protein>
<sequence precursor="true">MSDEFKPEELRLPDELAALEALLAAKPLTAAGIDRDQFMYQAGWAACEAQWQPRPSAGGRVAPLEMVADSRGYPRAEPGAVKERRRLAIWSLGSAALAASLAVATTLGWVGSVKQLDQPERAGGGTPRLAVEKLLPPPSAEVKGLTARDASAWDVERRINSYGRQLTLAGPWIALQRPGPDGATSGADARHDRVAATPDLALPSAKTARELWKELNPNDATTTAPTPVWPWRRTLSGDSI</sequence>
<organism evidence="2 3">
    <name type="scientific">Lacipirellula limnantheis</name>
    <dbReference type="NCBI Taxonomy" id="2528024"/>
    <lineage>
        <taxon>Bacteria</taxon>
        <taxon>Pseudomonadati</taxon>
        <taxon>Planctomycetota</taxon>
        <taxon>Planctomycetia</taxon>
        <taxon>Pirellulales</taxon>
        <taxon>Lacipirellulaceae</taxon>
        <taxon>Lacipirellula</taxon>
    </lineage>
</organism>
<feature type="region of interest" description="Disordered" evidence="1">
    <location>
        <begin position="217"/>
        <end position="240"/>
    </location>
</feature>
<evidence type="ECO:0000313" key="3">
    <source>
        <dbReference type="Proteomes" id="UP000317909"/>
    </source>
</evidence>
<dbReference type="EMBL" id="CP036339">
    <property type="protein sequence ID" value="QDT71073.1"/>
    <property type="molecule type" value="Genomic_DNA"/>
</dbReference>
<evidence type="ECO:0000256" key="1">
    <source>
        <dbReference type="SAM" id="MobiDB-lite"/>
    </source>
</evidence>